<name>A0A852VCS5_9BACT</name>
<accession>A0A852VCS5</accession>
<evidence type="ECO:0000256" key="1">
    <source>
        <dbReference type="SAM" id="Phobius"/>
    </source>
</evidence>
<keyword evidence="1" id="KW-0472">Membrane</keyword>
<reference evidence="2 3" key="1">
    <citation type="submission" date="2020-07" db="EMBL/GenBank/DDBJ databases">
        <title>Genomic Encyclopedia of Type Strains, Phase IV (KMG-V): Genome sequencing to study the core and pangenomes of soil and plant-associated prokaryotes.</title>
        <authorList>
            <person name="Whitman W."/>
        </authorList>
    </citation>
    <scope>NUCLEOTIDE SEQUENCE [LARGE SCALE GENOMIC DNA]</scope>
    <source>
        <strain evidence="2 3">M8UP22</strain>
    </source>
</reference>
<keyword evidence="1" id="KW-1133">Transmembrane helix</keyword>
<dbReference type="Proteomes" id="UP000564385">
    <property type="component" value="Unassembled WGS sequence"/>
</dbReference>
<evidence type="ECO:0000313" key="2">
    <source>
        <dbReference type="EMBL" id="NYF89081.1"/>
    </source>
</evidence>
<proteinExistence type="predicted"/>
<organism evidence="2 3">
    <name type="scientific">Tunturiibacter lichenicola</name>
    <dbReference type="NCBI Taxonomy" id="2051959"/>
    <lineage>
        <taxon>Bacteria</taxon>
        <taxon>Pseudomonadati</taxon>
        <taxon>Acidobacteriota</taxon>
        <taxon>Terriglobia</taxon>
        <taxon>Terriglobales</taxon>
        <taxon>Acidobacteriaceae</taxon>
        <taxon>Tunturiibacter</taxon>
    </lineage>
</organism>
<gene>
    <name evidence="2" type="ORF">HDF08_001148</name>
</gene>
<dbReference type="EMBL" id="JACCCU010000001">
    <property type="protein sequence ID" value="NYF89081.1"/>
    <property type="molecule type" value="Genomic_DNA"/>
</dbReference>
<feature type="transmembrane region" description="Helical" evidence="1">
    <location>
        <begin position="88"/>
        <end position="111"/>
    </location>
</feature>
<sequence length="116" mass="13563">MFAGFLRYLLLLLVLGFSVRLGALVKTTGYILFMAAFVVYAMIWQAIWQLVSENRQAYPDKRFGRFWWAPAWRVHRNSYPSSNLRRQIVMLFMLTFALLCAAMVCIGYSMLHATQR</sequence>
<feature type="transmembrane region" description="Helical" evidence="1">
    <location>
        <begin position="32"/>
        <end position="51"/>
    </location>
</feature>
<evidence type="ECO:0000313" key="3">
    <source>
        <dbReference type="Proteomes" id="UP000564385"/>
    </source>
</evidence>
<protein>
    <submittedName>
        <fullName evidence="2">ABC-type phosphate transport system permease subunit</fullName>
    </submittedName>
</protein>
<keyword evidence="1" id="KW-0812">Transmembrane</keyword>
<dbReference type="AlphaFoldDB" id="A0A852VCS5"/>
<comment type="caution">
    <text evidence="2">The sequence shown here is derived from an EMBL/GenBank/DDBJ whole genome shotgun (WGS) entry which is preliminary data.</text>
</comment>